<dbReference type="AlphaFoldDB" id="A0A391NTT8"/>
<dbReference type="EMBL" id="BDIP01007841">
    <property type="protein sequence ID" value="GCA64605.1"/>
    <property type="molecule type" value="Genomic_DNA"/>
</dbReference>
<evidence type="ECO:0000256" key="1">
    <source>
        <dbReference type="SAM" id="MobiDB-lite"/>
    </source>
</evidence>
<accession>A0A391NTT8</accession>
<evidence type="ECO:0000313" key="2">
    <source>
        <dbReference type="EMBL" id="GCA64605.1"/>
    </source>
</evidence>
<proteinExistence type="predicted"/>
<keyword evidence="3" id="KW-1185">Reference proteome</keyword>
<sequence>MNGNPQLVPVATPHSLTPYPAVNVPSSSEESEVSDPAKYDAAYGTEGEARKVSTGLLVVALAVGAVCGVA</sequence>
<reference evidence="2 3" key="1">
    <citation type="journal article" date="2018" name="PLoS ONE">
        <title>The draft genome of Kipferlia bialata reveals reductive genome evolution in fornicate parasites.</title>
        <authorList>
            <person name="Tanifuji G."/>
            <person name="Takabayashi S."/>
            <person name="Kume K."/>
            <person name="Takagi M."/>
            <person name="Nakayama T."/>
            <person name="Kamikawa R."/>
            <person name="Inagaki Y."/>
            <person name="Hashimoto T."/>
        </authorList>
    </citation>
    <scope>NUCLEOTIDE SEQUENCE [LARGE SCALE GENOMIC DNA]</scope>
    <source>
        <strain evidence="2">NY0173</strain>
    </source>
</reference>
<organism evidence="2 3">
    <name type="scientific">Kipferlia bialata</name>
    <dbReference type="NCBI Taxonomy" id="797122"/>
    <lineage>
        <taxon>Eukaryota</taxon>
        <taxon>Metamonada</taxon>
        <taxon>Carpediemonas-like organisms</taxon>
        <taxon>Kipferlia</taxon>
    </lineage>
</organism>
<name>A0A391NTT8_9EUKA</name>
<feature type="non-terminal residue" evidence="2">
    <location>
        <position position="1"/>
    </location>
</feature>
<dbReference type="Proteomes" id="UP000265618">
    <property type="component" value="Unassembled WGS sequence"/>
</dbReference>
<feature type="region of interest" description="Disordered" evidence="1">
    <location>
        <begin position="1"/>
        <end position="35"/>
    </location>
</feature>
<evidence type="ECO:0000313" key="3">
    <source>
        <dbReference type="Proteomes" id="UP000265618"/>
    </source>
</evidence>
<protein>
    <submittedName>
        <fullName evidence="2">Uncharacterized protein</fullName>
    </submittedName>
</protein>
<comment type="caution">
    <text evidence="2">The sequence shown here is derived from an EMBL/GenBank/DDBJ whole genome shotgun (WGS) entry which is preliminary data.</text>
</comment>
<gene>
    <name evidence="2" type="ORF">KIPB_014796</name>
</gene>